<dbReference type="EMBL" id="LR214939">
    <property type="protein sequence ID" value="VEU56643.1"/>
    <property type="molecule type" value="Genomic_DNA"/>
</dbReference>
<protein>
    <submittedName>
        <fullName evidence="3">Transcription termination factor</fullName>
    </submittedName>
</protein>
<name>A0A448ZZJ2_METSV</name>
<dbReference type="SUPFAM" id="SSF48013">
    <property type="entry name" value="NusB-like"/>
    <property type="match status" value="1"/>
</dbReference>
<dbReference type="Pfam" id="PF01029">
    <property type="entry name" value="NusB"/>
    <property type="match status" value="1"/>
</dbReference>
<dbReference type="InterPro" id="IPR035926">
    <property type="entry name" value="NusB-like_sf"/>
</dbReference>
<evidence type="ECO:0000313" key="3">
    <source>
        <dbReference type="EMBL" id="VEU56643.1"/>
    </source>
</evidence>
<accession>A0A448ZZJ2</accession>
<dbReference type="GO" id="GO:0003723">
    <property type="term" value="F:RNA binding"/>
    <property type="evidence" value="ECO:0007669"/>
    <property type="project" value="UniProtKB-KW"/>
</dbReference>
<geneLocation type="plasmid" evidence="3">
    <name>2</name>
</geneLocation>
<dbReference type="Gene3D" id="1.10.940.10">
    <property type="entry name" value="NusB-like"/>
    <property type="match status" value="1"/>
</dbReference>
<evidence type="ECO:0000259" key="2">
    <source>
        <dbReference type="Pfam" id="PF01029"/>
    </source>
</evidence>
<proteinExistence type="predicted"/>
<dbReference type="RefSeq" id="WP_024543900.1">
    <property type="nucleotide sequence ID" value="NZ_LR214938.2"/>
</dbReference>
<evidence type="ECO:0000256" key="1">
    <source>
        <dbReference type="ARBA" id="ARBA00022884"/>
    </source>
</evidence>
<sequence length="139" mass="16297">MKTEQDKMIFLINALKKRTEIINTIYKYELFDQKVDSKQIFEDDNLDDNAIKIIEQIEAKYDSLKKIIIAALSADWEWERLQPLVRAILLYGTYELFLNNPKIVINEMINITKIYIPGTVYKLVNKALDLIASKLVDKK</sequence>
<organism evidence="3">
    <name type="scientific">Metamycoplasma salivarium</name>
    <name type="common">Mycoplasma salivarium</name>
    <dbReference type="NCBI Taxonomy" id="2124"/>
    <lineage>
        <taxon>Bacteria</taxon>
        <taxon>Bacillati</taxon>
        <taxon>Mycoplasmatota</taxon>
        <taxon>Mycoplasmoidales</taxon>
        <taxon>Metamycoplasmataceae</taxon>
        <taxon>Metamycoplasma</taxon>
    </lineage>
</organism>
<feature type="domain" description="NusB/RsmB/TIM44" evidence="2">
    <location>
        <begin position="17"/>
        <end position="129"/>
    </location>
</feature>
<keyword evidence="3" id="KW-0614">Plasmid</keyword>
<dbReference type="AlphaFoldDB" id="A0A448ZZJ2"/>
<keyword evidence="1" id="KW-0694">RNA-binding</keyword>
<gene>
    <name evidence="3" type="primary">nusB_2</name>
    <name evidence="3" type="ORF">NCTC10113_01558</name>
</gene>
<dbReference type="GO" id="GO:0006355">
    <property type="term" value="P:regulation of DNA-templated transcription"/>
    <property type="evidence" value="ECO:0007669"/>
    <property type="project" value="InterPro"/>
</dbReference>
<dbReference type="InterPro" id="IPR006027">
    <property type="entry name" value="NusB_RsmB_TIM44"/>
</dbReference>
<reference evidence="3" key="1">
    <citation type="submission" date="2019-01" db="EMBL/GenBank/DDBJ databases">
        <authorList>
            <consortium name="Pathogen Informatics"/>
        </authorList>
    </citation>
    <scope>NUCLEOTIDE SEQUENCE [LARGE SCALE GENOMIC DNA]</scope>
    <source>
        <strain evidence="3">NCTC10113</strain>
    </source>
</reference>